<proteinExistence type="predicted"/>
<evidence type="ECO:0000313" key="4">
    <source>
        <dbReference type="Proteomes" id="UP000247099"/>
    </source>
</evidence>
<feature type="chain" id="PRO_5016366512" description="SGNH hydrolase-type esterase domain-containing protein" evidence="1">
    <location>
        <begin position="35"/>
        <end position="270"/>
    </location>
</feature>
<dbReference type="InParanoid" id="A0A317ZP88"/>
<dbReference type="GO" id="GO:0004622">
    <property type="term" value="F:phosphatidylcholine lysophospholipase activity"/>
    <property type="evidence" value="ECO:0007669"/>
    <property type="project" value="TreeGrafter"/>
</dbReference>
<dbReference type="Gene3D" id="3.40.50.1110">
    <property type="entry name" value="SGNH hydrolase"/>
    <property type="match status" value="1"/>
</dbReference>
<feature type="signal peptide" evidence="1">
    <location>
        <begin position="1"/>
        <end position="34"/>
    </location>
</feature>
<gene>
    <name evidence="3" type="ORF">DDZ13_02060</name>
</gene>
<dbReference type="Proteomes" id="UP000247099">
    <property type="component" value="Unassembled WGS sequence"/>
</dbReference>
<dbReference type="EMBL" id="QHJQ01000001">
    <property type="protein sequence ID" value="PXA05679.1"/>
    <property type="molecule type" value="Genomic_DNA"/>
</dbReference>
<dbReference type="InterPro" id="IPR036514">
    <property type="entry name" value="SGNH_hydro_sf"/>
</dbReference>
<evidence type="ECO:0000256" key="1">
    <source>
        <dbReference type="SAM" id="SignalP"/>
    </source>
</evidence>
<comment type="caution">
    <text evidence="3">The sequence shown here is derived from an EMBL/GenBank/DDBJ whole genome shotgun (WGS) entry which is preliminary data.</text>
</comment>
<evidence type="ECO:0000313" key="3">
    <source>
        <dbReference type="EMBL" id="PXA05679.1"/>
    </source>
</evidence>
<name>A0A317ZP88_9BACT</name>
<dbReference type="InterPro" id="IPR013830">
    <property type="entry name" value="SGNH_hydro"/>
</dbReference>
<feature type="domain" description="SGNH hydrolase-type esterase" evidence="2">
    <location>
        <begin position="47"/>
        <end position="211"/>
    </location>
</feature>
<protein>
    <recommendedName>
        <fullName evidence="2">SGNH hydrolase-type esterase domain-containing protein</fullName>
    </recommendedName>
</protein>
<dbReference type="AlphaFoldDB" id="A0A317ZP88"/>
<dbReference type="PANTHER" id="PTHR30383">
    <property type="entry name" value="THIOESTERASE 1/PROTEASE 1/LYSOPHOSPHOLIPASE L1"/>
    <property type="match status" value="1"/>
</dbReference>
<reference evidence="3 4" key="1">
    <citation type="submission" date="2018-05" db="EMBL/GenBank/DDBJ databases">
        <title>Coraliomargarita sinensis sp. nov., isolated from a marine solar saltern.</title>
        <authorList>
            <person name="Zhou L.Y."/>
        </authorList>
    </citation>
    <scope>NUCLEOTIDE SEQUENCE [LARGE SCALE GENOMIC DNA]</scope>
    <source>
        <strain evidence="3 4">WN38</strain>
    </source>
</reference>
<accession>A0A317ZP88</accession>
<dbReference type="RefSeq" id="WP_110129757.1">
    <property type="nucleotide sequence ID" value="NZ_QHJQ01000001.1"/>
</dbReference>
<sequence length="270" mass="30032">MKQDKTNHMMPRLRQTLSLLSIVLTSLASQQAQAANMALEGGESIAFMGDSITQAGHNRKNGYVNLVIEALNHEGLNVTKIAAGKSGNKSSNMLNRLDQAVISKNPDWMTLSCGVNDVWHFKLVLGDRTFEGIPLPEYKENITEIIDRAQSAGIKVMILTSTMIGEDQSKELNQMLIPYNEFLREIAEEKDCLLADLNADMQAALKELPDVPGKPRNFGKYFYGGDLKNKLTTDGCHMNKLGNIMMAKGVLRAFGMSELKIKKAEERWLK</sequence>
<dbReference type="PANTHER" id="PTHR30383:SF5">
    <property type="entry name" value="SGNH HYDROLASE-TYPE ESTERASE DOMAIN-CONTAINING PROTEIN"/>
    <property type="match status" value="1"/>
</dbReference>
<dbReference type="InterPro" id="IPR051532">
    <property type="entry name" value="Ester_Hydrolysis_Enzymes"/>
</dbReference>
<dbReference type="SUPFAM" id="SSF52266">
    <property type="entry name" value="SGNH hydrolase"/>
    <property type="match status" value="1"/>
</dbReference>
<keyword evidence="1" id="KW-0732">Signal</keyword>
<evidence type="ECO:0000259" key="2">
    <source>
        <dbReference type="Pfam" id="PF13472"/>
    </source>
</evidence>
<organism evidence="3 4">
    <name type="scientific">Coraliomargarita sinensis</name>
    <dbReference type="NCBI Taxonomy" id="2174842"/>
    <lineage>
        <taxon>Bacteria</taxon>
        <taxon>Pseudomonadati</taxon>
        <taxon>Verrucomicrobiota</taxon>
        <taxon>Opitutia</taxon>
        <taxon>Puniceicoccales</taxon>
        <taxon>Coraliomargaritaceae</taxon>
        <taxon>Coraliomargarita</taxon>
    </lineage>
</organism>
<keyword evidence="4" id="KW-1185">Reference proteome</keyword>
<dbReference type="Pfam" id="PF13472">
    <property type="entry name" value="Lipase_GDSL_2"/>
    <property type="match status" value="1"/>
</dbReference>